<dbReference type="CDD" id="cd00118">
    <property type="entry name" value="LysM"/>
    <property type="match status" value="1"/>
</dbReference>
<evidence type="ECO:0000256" key="4">
    <source>
        <dbReference type="ARBA" id="ARBA00022801"/>
    </source>
</evidence>
<feature type="chain" id="PRO_5029616247" evidence="8">
    <location>
        <begin position="21"/>
        <end position="501"/>
    </location>
</feature>
<sequence length="501" mass="53069">MGRPTIPRICFGWLTAFALAACSAPGGPPGSEPQTASARSASEQRIGAQNHPKIVAEFGGEVQNRALRAYVDGIGRRLVAQTEQPNARWTFTVLDSPVVNAFALPGGYVYVTRGLIALANDEAELAGVIGHEIGHVVAAHSAQRQTQAGLAQIGALGVSLLGAAAGLSGQALNTVSQLGSTLGQGYVASYSRTQEFEADQLGVRYLARAGYDPRAEADFLANLQAEARLQAQIAGGGYNPNRVDFFSTHPATPERVREATAAAERQVDAAGALRNRARFLDAISGMVYGHSPDQGVVDGRRFSHAALRFNFTAPTGFRIRNTAAKVIATGPQGSGIIFDGDRSGGGAMDDYIARAWAPEIARQTRAGQLQNLRRSRIGGLDAASAVLPVQTGDGVKILRMTAIRDGGSVWRFLGVQPTGADRLGARMDQAAASFRKLTAAQARRISAQRIEIHTVAAGETPASLARLTPFRNRAVERFRVLNGLGPRAGLRPGQKVKLVRR</sequence>
<keyword evidence="6 10" id="KW-0482">Metalloprotease</keyword>
<dbReference type="GO" id="GO:0051603">
    <property type="term" value="P:proteolysis involved in protein catabolic process"/>
    <property type="evidence" value="ECO:0007669"/>
    <property type="project" value="TreeGrafter"/>
</dbReference>
<keyword evidence="3" id="KW-0479">Metal-binding</keyword>
<dbReference type="PANTHER" id="PTHR22726">
    <property type="entry name" value="METALLOENDOPEPTIDASE OMA1"/>
    <property type="match status" value="1"/>
</dbReference>
<dbReference type="GO" id="GO:0046872">
    <property type="term" value="F:metal ion binding"/>
    <property type="evidence" value="ECO:0007669"/>
    <property type="project" value="UniProtKB-KW"/>
</dbReference>
<dbReference type="PROSITE" id="PS51257">
    <property type="entry name" value="PROKAR_LIPOPROTEIN"/>
    <property type="match status" value="1"/>
</dbReference>
<feature type="domain" description="Peptidase M48" evidence="9">
    <location>
        <begin position="69"/>
        <end position="261"/>
    </location>
</feature>
<dbReference type="InterPro" id="IPR051156">
    <property type="entry name" value="Mito/Outer_Membr_Metalloprot"/>
</dbReference>
<comment type="cofactor">
    <cofactor evidence="1">
        <name>Zn(2+)</name>
        <dbReference type="ChEBI" id="CHEBI:29105"/>
    </cofactor>
</comment>
<evidence type="ECO:0000259" key="9">
    <source>
        <dbReference type="Pfam" id="PF01435"/>
    </source>
</evidence>
<keyword evidence="2 10" id="KW-0645">Protease</keyword>
<feature type="region of interest" description="Disordered" evidence="7">
    <location>
        <begin position="25"/>
        <end position="46"/>
    </location>
</feature>
<proteinExistence type="predicted"/>
<keyword evidence="5" id="KW-0862">Zinc</keyword>
<dbReference type="GO" id="GO:0004222">
    <property type="term" value="F:metalloendopeptidase activity"/>
    <property type="evidence" value="ECO:0007669"/>
    <property type="project" value="InterPro"/>
</dbReference>
<name>A0A7M3T680_9RHOB</name>
<evidence type="ECO:0000256" key="2">
    <source>
        <dbReference type="ARBA" id="ARBA00022670"/>
    </source>
</evidence>
<keyword evidence="4" id="KW-0378">Hydrolase</keyword>
<reference evidence="10 11" key="1">
    <citation type="submission" date="2020-02" db="EMBL/GenBank/DDBJ databases">
        <title>complete genome sequence of Rhodobacteraceae bacterium.</title>
        <authorList>
            <person name="Park J."/>
            <person name="Kim Y.-S."/>
            <person name="Kim K.-H."/>
        </authorList>
    </citation>
    <scope>NUCLEOTIDE SEQUENCE [LARGE SCALE GENOMIC DNA]</scope>
    <source>
        <strain evidence="10 11">RR4-56</strain>
    </source>
</reference>
<dbReference type="KEGG" id="hdh:G5B40_19910"/>
<keyword evidence="11" id="KW-1185">Reference proteome</keyword>
<dbReference type="EMBL" id="CP049056">
    <property type="protein sequence ID" value="QIE57511.1"/>
    <property type="molecule type" value="Genomic_DNA"/>
</dbReference>
<evidence type="ECO:0000256" key="5">
    <source>
        <dbReference type="ARBA" id="ARBA00022833"/>
    </source>
</evidence>
<dbReference type="RefSeq" id="WP_165102573.1">
    <property type="nucleotide sequence ID" value="NZ_CP049056.1"/>
</dbReference>
<organism evidence="10 11">
    <name type="scientific">Pikeienuella piscinae</name>
    <dbReference type="NCBI Taxonomy" id="2748098"/>
    <lineage>
        <taxon>Bacteria</taxon>
        <taxon>Pseudomonadati</taxon>
        <taxon>Pseudomonadota</taxon>
        <taxon>Alphaproteobacteria</taxon>
        <taxon>Rhodobacterales</taxon>
        <taxon>Paracoccaceae</taxon>
        <taxon>Pikeienuella</taxon>
    </lineage>
</organism>
<evidence type="ECO:0000256" key="8">
    <source>
        <dbReference type="SAM" id="SignalP"/>
    </source>
</evidence>
<feature type="signal peptide" evidence="8">
    <location>
        <begin position="1"/>
        <end position="20"/>
    </location>
</feature>
<feature type="compositionally biased region" description="Polar residues" evidence="7">
    <location>
        <begin position="32"/>
        <end position="43"/>
    </location>
</feature>
<dbReference type="PANTHER" id="PTHR22726:SF1">
    <property type="entry name" value="METALLOENDOPEPTIDASE OMA1, MITOCHONDRIAL"/>
    <property type="match status" value="1"/>
</dbReference>
<dbReference type="Pfam" id="PF01435">
    <property type="entry name" value="Peptidase_M48"/>
    <property type="match status" value="1"/>
</dbReference>
<protein>
    <submittedName>
        <fullName evidence="10">M48 family metalloprotease</fullName>
    </submittedName>
</protein>
<evidence type="ECO:0000313" key="10">
    <source>
        <dbReference type="EMBL" id="QIE57511.1"/>
    </source>
</evidence>
<dbReference type="AlphaFoldDB" id="A0A7M3T680"/>
<gene>
    <name evidence="10" type="ORF">G5B40_19910</name>
</gene>
<keyword evidence="8" id="KW-0732">Signal</keyword>
<evidence type="ECO:0000313" key="11">
    <source>
        <dbReference type="Proteomes" id="UP000503336"/>
    </source>
</evidence>
<evidence type="ECO:0000256" key="3">
    <source>
        <dbReference type="ARBA" id="ARBA00022723"/>
    </source>
</evidence>
<dbReference type="CDD" id="cd07333">
    <property type="entry name" value="M48C_bepA_like"/>
    <property type="match status" value="1"/>
</dbReference>
<accession>A0A7M3T680</accession>
<evidence type="ECO:0000256" key="6">
    <source>
        <dbReference type="ARBA" id="ARBA00023049"/>
    </source>
</evidence>
<dbReference type="GO" id="GO:0016020">
    <property type="term" value="C:membrane"/>
    <property type="evidence" value="ECO:0007669"/>
    <property type="project" value="TreeGrafter"/>
</dbReference>
<dbReference type="Gene3D" id="3.30.2010.10">
    <property type="entry name" value="Metalloproteases ('zincins'), catalytic domain"/>
    <property type="match status" value="1"/>
</dbReference>
<evidence type="ECO:0000256" key="7">
    <source>
        <dbReference type="SAM" id="MobiDB-lite"/>
    </source>
</evidence>
<dbReference type="InterPro" id="IPR018392">
    <property type="entry name" value="LysM"/>
</dbReference>
<dbReference type="InterPro" id="IPR001915">
    <property type="entry name" value="Peptidase_M48"/>
</dbReference>
<dbReference type="Proteomes" id="UP000503336">
    <property type="component" value="Chromosome"/>
</dbReference>
<evidence type="ECO:0000256" key="1">
    <source>
        <dbReference type="ARBA" id="ARBA00001947"/>
    </source>
</evidence>